<dbReference type="InterPro" id="IPR032708">
    <property type="entry name" value="McjB_C"/>
</dbReference>
<accession>A0A918PXA7</accession>
<dbReference type="Pfam" id="PF13471">
    <property type="entry name" value="Transglut_core3"/>
    <property type="match status" value="1"/>
</dbReference>
<reference evidence="2" key="1">
    <citation type="journal article" date="2014" name="Int. J. Syst. Evol. Microbiol.">
        <title>Complete genome sequence of Corynebacterium casei LMG S-19264T (=DSM 44701T), isolated from a smear-ripened cheese.</title>
        <authorList>
            <consortium name="US DOE Joint Genome Institute (JGI-PGF)"/>
            <person name="Walter F."/>
            <person name="Albersmeier A."/>
            <person name="Kalinowski J."/>
            <person name="Ruckert C."/>
        </authorList>
    </citation>
    <scope>NUCLEOTIDE SEQUENCE</scope>
    <source>
        <strain evidence="2">KCTC 32296</strain>
    </source>
</reference>
<evidence type="ECO:0000313" key="2">
    <source>
        <dbReference type="EMBL" id="GGZ26042.1"/>
    </source>
</evidence>
<dbReference type="InterPro" id="IPR053521">
    <property type="entry name" value="McjB-like"/>
</dbReference>
<comment type="caution">
    <text evidence="2">The sequence shown here is derived from an EMBL/GenBank/DDBJ whole genome shotgun (WGS) entry which is preliminary data.</text>
</comment>
<evidence type="ECO:0000313" key="3">
    <source>
        <dbReference type="Proteomes" id="UP000662572"/>
    </source>
</evidence>
<reference evidence="2" key="2">
    <citation type="submission" date="2020-09" db="EMBL/GenBank/DDBJ databases">
        <authorList>
            <person name="Sun Q."/>
            <person name="Kim S."/>
        </authorList>
    </citation>
    <scope>NUCLEOTIDE SEQUENCE</scope>
    <source>
        <strain evidence="2">KCTC 32296</strain>
    </source>
</reference>
<dbReference type="EMBL" id="BMZB01000001">
    <property type="protein sequence ID" value="GGZ26042.1"/>
    <property type="molecule type" value="Genomic_DNA"/>
</dbReference>
<dbReference type="AlphaFoldDB" id="A0A918PXA7"/>
<evidence type="ECO:0000259" key="1">
    <source>
        <dbReference type="Pfam" id="PF13471"/>
    </source>
</evidence>
<proteinExistence type="predicted"/>
<name>A0A918PXA7_9CAUL</name>
<feature type="domain" description="Microcin J25-processing protein McjB C-terminal" evidence="1">
    <location>
        <begin position="41"/>
        <end position="129"/>
    </location>
</feature>
<keyword evidence="3" id="KW-1185">Reference proteome</keyword>
<dbReference type="RefSeq" id="WP_189485181.1">
    <property type="nucleotide sequence ID" value="NZ_BMZB01000001.1"/>
</dbReference>
<sequence>MQTAWKNILSGTKYFALNLYFRAYILAFGYKKIKQHIREIEGPPAPPWEARRVGWFVFKTAKPIPGATCLSRAMTAQHILKRHGFGSSLCVGVAQSDKQGDKGLLAHAWVMSGDQVVVGNESGELERYKLLTRMGAQIP</sequence>
<gene>
    <name evidence="2" type="ORF">GCM10011273_09370</name>
</gene>
<organism evidence="2 3">
    <name type="scientific">Asticcacaulis endophyticus</name>
    <dbReference type="NCBI Taxonomy" id="1395890"/>
    <lineage>
        <taxon>Bacteria</taxon>
        <taxon>Pseudomonadati</taxon>
        <taxon>Pseudomonadota</taxon>
        <taxon>Alphaproteobacteria</taxon>
        <taxon>Caulobacterales</taxon>
        <taxon>Caulobacteraceae</taxon>
        <taxon>Asticcacaulis</taxon>
    </lineage>
</organism>
<dbReference type="Proteomes" id="UP000662572">
    <property type="component" value="Unassembled WGS sequence"/>
</dbReference>
<dbReference type="NCBIfam" id="NF033537">
    <property type="entry name" value="lasso_biosyn_B2"/>
    <property type="match status" value="1"/>
</dbReference>
<protein>
    <recommendedName>
        <fullName evidence="1">Microcin J25-processing protein McjB C-terminal domain-containing protein</fullName>
    </recommendedName>
</protein>